<feature type="region of interest" description="Disordered" evidence="1">
    <location>
        <begin position="124"/>
        <end position="153"/>
    </location>
</feature>
<evidence type="ECO:0000256" key="1">
    <source>
        <dbReference type="SAM" id="MobiDB-lite"/>
    </source>
</evidence>
<feature type="compositionally biased region" description="Low complexity" evidence="1">
    <location>
        <begin position="61"/>
        <end position="72"/>
    </location>
</feature>
<name>A0A9X7P0I3_9MYCO</name>
<dbReference type="Proteomes" id="UP000237911">
    <property type="component" value="Unassembled WGS sequence"/>
</dbReference>
<sequence>MAPPTLAPAATVAGGPALPPPFTGAETAFVPYLVGAGPANGARMQARASTPAQDQRRDAAEAAATSTTPASQLRRRRQRKALTDPGNRYEYLDSADALAAEHGAGQVGFSGTVSHETNSAVTGLTTLTASATGPSIPMLPRTWEAPEQRDQLD</sequence>
<accession>A0A9X7P0I3</accession>
<evidence type="ECO:0000313" key="4">
    <source>
        <dbReference type="Proteomes" id="UP000237911"/>
    </source>
</evidence>
<organism evidence="3 4">
    <name type="scientific">Mycolicibacter virginiensis</name>
    <dbReference type="NCBI Taxonomy" id="1795032"/>
    <lineage>
        <taxon>Bacteria</taxon>
        <taxon>Bacillati</taxon>
        <taxon>Actinomycetota</taxon>
        <taxon>Actinomycetes</taxon>
        <taxon>Mycobacteriales</taxon>
        <taxon>Mycobacteriaceae</taxon>
        <taxon>Mycolicibacter</taxon>
    </lineage>
</organism>
<gene>
    <name evidence="3" type="ORF">C5U48_00655</name>
</gene>
<feature type="compositionally biased region" description="Basic and acidic residues" evidence="1">
    <location>
        <begin position="144"/>
        <end position="153"/>
    </location>
</feature>
<protein>
    <recommendedName>
        <fullName evidence="2">PPE-PPW subfamily C-terminal domain-containing protein</fullName>
    </recommendedName>
</protein>
<keyword evidence="4" id="KW-1185">Reference proteome</keyword>
<evidence type="ECO:0000313" key="3">
    <source>
        <dbReference type="EMBL" id="PQM54203.1"/>
    </source>
</evidence>
<dbReference type="AlphaFoldDB" id="A0A9X7P0I3"/>
<proteinExistence type="predicted"/>
<evidence type="ECO:0000259" key="2">
    <source>
        <dbReference type="Pfam" id="PF18878"/>
    </source>
</evidence>
<dbReference type="Pfam" id="PF18878">
    <property type="entry name" value="PPE-PPW"/>
    <property type="match status" value="1"/>
</dbReference>
<dbReference type="EMBL" id="PUEV01000003">
    <property type="protein sequence ID" value="PQM54203.1"/>
    <property type="molecule type" value="Genomic_DNA"/>
</dbReference>
<dbReference type="InterPro" id="IPR043641">
    <property type="entry name" value="PPE-PPW_C"/>
</dbReference>
<reference evidence="3 4" key="1">
    <citation type="submission" date="2018-02" db="EMBL/GenBank/DDBJ databases">
        <title>Draft genome sequence of Mycobacterium virginiense isolated from mud of a swine farm in Japan.</title>
        <authorList>
            <person name="Ohya K."/>
        </authorList>
    </citation>
    <scope>NUCLEOTIDE SEQUENCE [LARGE SCALE GENOMIC DNA]</scope>
    <source>
        <strain evidence="3 4">GF75</strain>
    </source>
</reference>
<feature type="domain" description="PPE-PPW subfamily C-terminal" evidence="2">
    <location>
        <begin position="99"/>
        <end position="143"/>
    </location>
</feature>
<comment type="caution">
    <text evidence="3">The sequence shown here is derived from an EMBL/GenBank/DDBJ whole genome shotgun (WGS) entry which is preliminary data.</text>
</comment>
<feature type="region of interest" description="Disordered" evidence="1">
    <location>
        <begin position="42"/>
        <end position="88"/>
    </location>
</feature>
<feature type="compositionally biased region" description="Low complexity" evidence="1">
    <location>
        <begin position="124"/>
        <end position="135"/>
    </location>
</feature>